<organism evidence="1">
    <name type="scientific">bacterium 19GA11TI05</name>
    <dbReference type="NCBI Taxonomy" id="2920688"/>
    <lineage>
        <taxon>Bacteria</taxon>
    </lineage>
</organism>
<dbReference type="AlphaFoldDB" id="A0AAU6TVN1"/>
<reference evidence="1" key="1">
    <citation type="submission" date="2022-03" db="EMBL/GenBank/DDBJ databases">
        <title>Sea Food Isolates.</title>
        <authorList>
            <person name="Li c."/>
        </authorList>
    </citation>
    <scope>NUCLEOTIDE SEQUENCE</scope>
    <source>
        <strain evidence="1">19GA11TI05</strain>
    </source>
</reference>
<dbReference type="EMBL" id="CP095362">
    <property type="protein sequence ID" value="XAG65824.1"/>
    <property type="molecule type" value="Genomic_DNA"/>
</dbReference>
<proteinExistence type="predicted"/>
<evidence type="ECO:0000313" key="1">
    <source>
        <dbReference type="EMBL" id="XAG65824.1"/>
    </source>
</evidence>
<evidence type="ECO:0008006" key="2">
    <source>
        <dbReference type="Google" id="ProtNLM"/>
    </source>
</evidence>
<accession>A0AAU6TVN1</accession>
<sequence length="54" mass="6457">MFIHKIITPMFIRRFECVGSECLSHCCQDWFISIDKKTYKKYHSADSIEIKQIS</sequence>
<protein>
    <recommendedName>
        <fullName evidence="2">Lysine-N-methylase</fullName>
    </recommendedName>
</protein>
<name>A0AAU6TVN1_UNCXX</name>
<gene>
    <name evidence="1" type="ORF">MRM81_01890</name>
</gene>